<reference evidence="2" key="1">
    <citation type="journal article" date="2023" name="Nat. Plants">
        <title>Single-cell RNA sequencing provides a high-resolution roadmap for understanding the multicellular compartmentation of specialized metabolism.</title>
        <authorList>
            <person name="Sun S."/>
            <person name="Shen X."/>
            <person name="Li Y."/>
            <person name="Li Y."/>
            <person name="Wang S."/>
            <person name="Li R."/>
            <person name="Zhang H."/>
            <person name="Shen G."/>
            <person name="Guo B."/>
            <person name="Wei J."/>
            <person name="Xu J."/>
            <person name="St-Pierre B."/>
            <person name="Chen S."/>
            <person name="Sun C."/>
        </authorList>
    </citation>
    <scope>NUCLEOTIDE SEQUENCE [LARGE SCALE GENOMIC DNA]</scope>
</reference>
<name>A0ACC0BVM0_CATRO</name>
<evidence type="ECO:0000313" key="2">
    <source>
        <dbReference type="Proteomes" id="UP001060085"/>
    </source>
</evidence>
<proteinExistence type="predicted"/>
<keyword evidence="2" id="KW-1185">Reference proteome</keyword>
<evidence type="ECO:0000313" key="1">
    <source>
        <dbReference type="EMBL" id="KAI5676711.1"/>
    </source>
</evidence>
<gene>
    <name evidence="1" type="ORF">M9H77_07661</name>
</gene>
<accession>A0ACC0BVM0</accession>
<dbReference type="EMBL" id="CM044702">
    <property type="protein sequence ID" value="KAI5676711.1"/>
    <property type="molecule type" value="Genomic_DNA"/>
</dbReference>
<sequence>MVDLAFWAMLQFSLVMDLTSWAGLQFQACGRLNFVSQAYISSHQAFGELNFESQASISSPQACVELNFVDLLEVVQIVFPLRLGRDFGSKGQQVIYLSLLRQNRKRTLGKPRATCNSTTMNREFRPSKYAGAEEPFITLDIQMRKEIYLAAFLSCWICKFLLLGKMIGYIYTSVFKVAIQIFVKIFLVILEASSYFQTLEDILELWESSARLDTKSKVVKVKLPSSTRTLPAIGVGSSSKALEKTSTLTIPEANPPYNTANPIMTATGSQSSNTDADRDDHSNRRTSKKKNTFEIMSLGGFLEGVHSSNMSPRDLAVHKVRSFDASRSATCDMMIKEAYLESLSEVRRQLKDIASKEQAITSSFNDSQVELSSIKDKQNELQKELHMLEKHKKEDYASIWQYKKELKKVHKKSWSKKEDIAAMENVPFQSDKVVKNLEPLREILAASRQELINYRLVI</sequence>
<protein>
    <submittedName>
        <fullName evidence="1">Uncharacterized protein</fullName>
    </submittedName>
</protein>
<comment type="caution">
    <text evidence="1">The sequence shown here is derived from an EMBL/GenBank/DDBJ whole genome shotgun (WGS) entry which is preliminary data.</text>
</comment>
<dbReference type="Proteomes" id="UP001060085">
    <property type="component" value="Linkage Group LG02"/>
</dbReference>
<organism evidence="1 2">
    <name type="scientific">Catharanthus roseus</name>
    <name type="common">Madagascar periwinkle</name>
    <name type="synonym">Vinca rosea</name>
    <dbReference type="NCBI Taxonomy" id="4058"/>
    <lineage>
        <taxon>Eukaryota</taxon>
        <taxon>Viridiplantae</taxon>
        <taxon>Streptophyta</taxon>
        <taxon>Embryophyta</taxon>
        <taxon>Tracheophyta</taxon>
        <taxon>Spermatophyta</taxon>
        <taxon>Magnoliopsida</taxon>
        <taxon>eudicotyledons</taxon>
        <taxon>Gunneridae</taxon>
        <taxon>Pentapetalae</taxon>
        <taxon>asterids</taxon>
        <taxon>lamiids</taxon>
        <taxon>Gentianales</taxon>
        <taxon>Apocynaceae</taxon>
        <taxon>Rauvolfioideae</taxon>
        <taxon>Vinceae</taxon>
        <taxon>Catharanthinae</taxon>
        <taxon>Catharanthus</taxon>
    </lineage>
</organism>